<accession>A0A0E9VA23</accession>
<sequence>MNWLFLSAKGFKAAVNRMQLSSLMDRYSAI</sequence>
<dbReference type="EMBL" id="GBXM01033685">
    <property type="protein sequence ID" value="JAH74892.1"/>
    <property type="molecule type" value="Transcribed_RNA"/>
</dbReference>
<dbReference type="AlphaFoldDB" id="A0A0E9VA23"/>
<name>A0A0E9VA23_ANGAN</name>
<protein>
    <submittedName>
        <fullName evidence="1">Uncharacterized protein</fullName>
    </submittedName>
</protein>
<evidence type="ECO:0000313" key="1">
    <source>
        <dbReference type="EMBL" id="JAH74892.1"/>
    </source>
</evidence>
<reference evidence="1" key="2">
    <citation type="journal article" date="2015" name="Fish Shellfish Immunol.">
        <title>Early steps in the European eel (Anguilla anguilla)-Vibrio vulnificus interaction in the gills: Role of the RtxA13 toxin.</title>
        <authorList>
            <person name="Callol A."/>
            <person name="Pajuelo D."/>
            <person name="Ebbesson L."/>
            <person name="Teles M."/>
            <person name="MacKenzie S."/>
            <person name="Amaro C."/>
        </authorList>
    </citation>
    <scope>NUCLEOTIDE SEQUENCE</scope>
</reference>
<organism evidence="1">
    <name type="scientific">Anguilla anguilla</name>
    <name type="common">European freshwater eel</name>
    <name type="synonym">Muraena anguilla</name>
    <dbReference type="NCBI Taxonomy" id="7936"/>
    <lineage>
        <taxon>Eukaryota</taxon>
        <taxon>Metazoa</taxon>
        <taxon>Chordata</taxon>
        <taxon>Craniata</taxon>
        <taxon>Vertebrata</taxon>
        <taxon>Euteleostomi</taxon>
        <taxon>Actinopterygii</taxon>
        <taxon>Neopterygii</taxon>
        <taxon>Teleostei</taxon>
        <taxon>Anguilliformes</taxon>
        <taxon>Anguillidae</taxon>
        <taxon>Anguilla</taxon>
    </lineage>
</organism>
<proteinExistence type="predicted"/>
<reference evidence="1" key="1">
    <citation type="submission" date="2014-11" db="EMBL/GenBank/DDBJ databases">
        <authorList>
            <person name="Amaro Gonzalez C."/>
        </authorList>
    </citation>
    <scope>NUCLEOTIDE SEQUENCE</scope>
</reference>